<accession>A0A7J6RNW8</accession>
<dbReference type="AlphaFoldDB" id="A0A7J6RNW8"/>
<dbReference type="EMBL" id="JABANO010024142">
    <property type="protein sequence ID" value="KAF4722384.1"/>
    <property type="molecule type" value="Genomic_DNA"/>
</dbReference>
<name>A0A7J6RNW8_PEROL</name>
<organism evidence="2 3">
    <name type="scientific">Perkinsus olseni</name>
    <name type="common">Perkinsus atlanticus</name>
    <dbReference type="NCBI Taxonomy" id="32597"/>
    <lineage>
        <taxon>Eukaryota</taxon>
        <taxon>Sar</taxon>
        <taxon>Alveolata</taxon>
        <taxon>Perkinsozoa</taxon>
        <taxon>Perkinsea</taxon>
        <taxon>Perkinsida</taxon>
        <taxon>Perkinsidae</taxon>
        <taxon>Perkinsus</taxon>
    </lineage>
</organism>
<protein>
    <recommendedName>
        <fullName evidence="1">Peptidase A1 domain-containing protein</fullName>
    </recommendedName>
</protein>
<evidence type="ECO:0000259" key="1">
    <source>
        <dbReference type="PROSITE" id="PS51767"/>
    </source>
</evidence>
<keyword evidence="3" id="KW-1185">Reference proteome</keyword>
<dbReference type="Pfam" id="PF00026">
    <property type="entry name" value="Asp"/>
    <property type="match status" value="1"/>
</dbReference>
<proteinExistence type="predicted"/>
<dbReference type="Proteomes" id="UP000553632">
    <property type="component" value="Unassembled WGS sequence"/>
</dbReference>
<feature type="domain" description="Peptidase A1" evidence="1">
    <location>
        <begin position="57"/>
        <end position="411"/>
    </location>
</feature>
<evidence type="ECO:0000313" key="2">
    <source>
        <dbReference type="EMBL" id="KAF4722384.1"/>
    </source>
</evidence>
<evidence type="ECO:0000313" key="3">
    <source>
        <dbReference type="Proteomes" id="UP000553632"/>
    </source>
</evidence>
<dbReference type="CDD" id="cd05471">
    <property type="entry name" value="pepsin_like"/>
    <property type="match status" value="1"/>
</dbReference>
<dbReference type="InterPro" id="IPR021109">
    <property type="entry name" value="Peptidase_aspartic_dom_sf"/>
</dbReference>
<gene>
    <name evidence="2" type="ORF">FOZ63_016538</name>
</gene>
<dbReference type="PROSITE" id="PS51767">
    <property type="entry name" value="PEPTIDASE_A1"/>
    <property type="match status" value="1"/>
</dbReference>
<reference evidence="2 3" key="1">
    <citation type="submission" date="2020-04" db="EMBL/GenBank/DDBJ databases">
        <title>Perkinsus olseni comparative genomics.</title>
        <authorList>
            <person name="Bogema D.R."/>
        </authorList>
    </citation>
    <scope>NUCLEOTIDE SEQUENCE [LARGE SCALE GENOMIC DNA]</scope>
    <source>
        <strain evidence="2 3">ATCC PRA-207</strain>
    </source>
</reference>
<dbReference type="Gene3D" id="2.40.70.10">
    <property type="entry name" value="Acid Proteases"/>
    <property type="match status" value="2"/>
</dbReference>
<dbReference type="InterPro" id="IPR033121">
    <property type="entry name" value="PEPTIDASE_A1"/>
</dbReference>
<comment type="caution">
    <text evidence="2">The sequence shown here is derived from an EMBL/GenBank/DDBJ whole genome shotgun (WGS) entry which is preliminary data.</text>
</comment>
<sequence length="413" mass="45600">ALDFVLCPTRRDGTRYIRSGALIVNLLVIHVKLSTFCEGATGTTRTYKNALVKMPIEDGHVTVNINGQDQHLRLDTGSSQLRVMDGDWYESRYGEGACLTPNKGCFYCPQDALCDFDKDPTLTTSHSADGSTIKSLSRHGSLTLGSCRIDNFPFKVSREFSPKLKPPPRGYFGIAAPPQSLQGYPDGSSFLESLFRSGTITKQVYFVRALPTNNSKYITGELTLGYGIDKSMAGRKIGSFRFFHGPLSHQGFPTVRIVFVGLSNTGESPSGGEMYAHRYRQVFPSVLDTGSTALFLPLPTLLEDIVMELKRNLRAKGYEERVIASKYLLKDGKLAVYKNVVDALPVLNIRISDEGMSVLVQLHPRHYCQDARVPNSCQVAVSSSSISSLGTPFFLAYSMQVDHTNHVISLFEN</sequence>
<feature type="non-terminal residue" evidence="2">
    <location>
        <position position="413"/>
    </location>
</feature>
<dbReference type="SUPFAM" id="SSF50630">
    <property type="entry name" value="Acid proteases"/>
    <property type="match status" value="1"/>
</dbReference>
<dbReference type="InterPro" id="IPR034164">
    <property type="entry name" value="Pepsin-like_dom"/>
</dbReference>